<dbReference type="STRING" id="1470563.SAMN05444000_11083"/>
<dbReference type="InterPro" id="IPR050104">
    <property type="entry name" value="FMN-dep_NADH:Q_OxRdtase_AzoR1"/>
</dbReference>
<comment type="cofactor">
    <cofactor evidence="6">
        <name>FMN</name>
        <dbReference type="ChEBI" id="CHEBI:58210"/>
    </cofactor>
    <text evidence="6">Binds 1 FMN per subunit.</text>
</comment>
<evidence type="ECO:0000313" key="8">
    <source>
        <dbReference type="EMBL" id="SHJ57502.1"/>
    </source>
</evidence>
<sequence>MTHTVLHINASARSEGSVSRIKSAELVAAQNADTVVARDLADGLPFLDPIWVQSTFIAPDERDAAQAKALELSDKLVAELQNADTIVIGTAMYNFSIPAVLKAWIDQISRAGVTFAYTENGPKGLLEGKKAIITIASGGTPLGSGYDFASDYLRFALGFVGITDVTILDKDGNTADAKAA</sequence>
<dbReference type="InterPro" id="IPR029039">
    <property type="entry name" value="Flavoprotein-like_sf"/>
</dbReference>
<comment type="caution">
    <text evidence="6">Lacks conserved residue(s) required for the propagation of feature annotation.</text>
</comment>
<protein>
    <recommendedName>
        <fullName evidence="6">FMN dependent NADH:quinone oxidoreductase</fullName>
        <ecNumber evidence="6">1.6.5.-</ecNumber>
    </recommendedName>
    <alternativeName>
        <fullName evidence="6">Azo-dye reductase</fullName>
    </alternativeName>
    <alternativeName>
        <fullName evidence="6">FMN-dependent NADH-azo compound oxidoreductase</fullName>
    </alternativeName>
    <alternativeName>
        <fullName evidence="6">FMN-dependent NADH-azoreductase</fullName>
        <ecNumber evidence="6">1.7.1.17</ecNumber>
    </alternativeName>
</protein>
<organism evidence="8 9">
    <name type="scientific">Shimia gijangensis</name>
    <dbReference type="NCBI Taxonomy" id="1470563"/>
    <lineage>
        <taxon>Bacteria</taxon>
        <taxon>Pseudomonadati</taxon>
        <taxon>Pseudomonadota</taxon>
        <taxon>Alphaproteobacteria</taxon>
        <taxon>Rhodobacterales</taxon>
        <taxon>Roseobacteraceae</taxon>
    </lineage>
</organism>
<keyword evidence="2 6" id="KW-0288">FMN</keyword>
<dbReference type="HAMAP" id="MF_01216">
    <property type="entry name" value="Azoreductase_type1"/>
    <property type="match status" value="1"/>
</dbReference>
<dbReference type="PANTHER" id="PTHR43741:SF2">
    <property type="entry name" value="FMN-DEPENDENT NADH:QUINONE OXIDOREDUCTASE"/>
    <property type="match status" value="1"/>
</dbReference>
<dbReference type="Proteomes" id="UP000183982">
    <property type="component" value="Unassembled WGS sequence"/>
</dbReference>
<dbReference type="SUPFAM" id="SSF52218">
    <property type="entry name" value="Flavoproteins"/>
    <property type="match status" value="1"/>
</dbReference>
<dbReference type="Gene3D" id="3.40.50.360">
    <property type="match status" value="1"/>
</dbReference>
<reference evidence="9" key="1">
    <citation type="submission" date="2016-11" db="EMBL/GenBank/DDBJ databases">
        <authorList>
            <person name="Varghese N."/>
            <person name="Submissions S."/>
        </authorList>
    </citation>
    <scope>NUCLEOTIDE SEQUENCE [LARGE SCALE GENOMIC DNA]</scope>
    <source>
        <strain evidence="9">DSM 100564</strain>
    </source>
</reference>
<dbReference type="GO" id="GO:0010181">
    <property type="term" value="F:FMN binding"/>
    <property type="evidence" value="ECO:0007669"/>
    <property type="project" value="UniProtKB-UniRule"/>
</dbReference>
<dbReference type="EMBL" id="FQZQ01000010">
    <property type="protein sequence ID" value="SHJ57502.1"/>
    <property type="molecule type" value="Genomic_DNA"/>
</dbReference>
<evidence type="ECO:0000259" key="7">
    <source>
        <dbReference type="Pfam" id="PF02525"/>
    </source>
</evidence>
<dbReference type="InterPro" id="IPR003680">
    <property type="entry name" value="Flavodoxin_fold"/>
</dbReference>
<dbReference type="Pfam" id="PF02525">
    <property type="entry name" value="Flavodoxin_2"/>
    <property type="match status" value="1"/>
</dbReference>
<feature type="binding site" evidence="6">
    <location>
        <position position="11"/>
    </location>
    <ligand>
        <name>FMN</name>
        <dbReference type="ChEBI" id="CHEBI:58210"/>
    </ligand>
</feature>
<keyword evidence="3 6" id="KW-0560">Oxidoreductase</keyword>
<evidence type="ECO:0000313" key="9">
    <source>
        <dbReference type="Proteomes" id="UP000183982"/>
    </source>
</evidence>
<dbReference type="RefSeq" id="WP_073252268.1">
    <property type="nucleotide sequence ID" value="NZ_FQZQ01000010.1"/>
</dbReference>
<evidence type="ECO:0000256" key="4">
    <source>
        <dbReference type="ARBA" id="ARBA00023027"/>
    </source>
</evidence>
<dbReference type="PANTHER" id="PTHR43741">
    <property type="entry name" value="FMN-DEPENDENT NADH-AZOREDUCTASE 1"/>
    <property type="match status" value="1"/>
</dbReference>
<dbReference type="InterPro" id="IPR023048">
    <property type="entry name" value="NADH:quinone_OxRdtase_FMN_depd"/>
</dbReference>
<evidence type="ECO:0000256" key="2">
    <source>
        <dbReference type="ARBA" id="ARBA00022643"/>
    </source>
</evidence>
<evidence type="ECO:0000256" key="6">
    <source>
        <dbReference type="HAMAP-Rule" id="MF_01216"/>
    </source>
</evidence>
<dbReference type="EC" id="1.6.5.-" evidence="6"/>
<evidence type="ECO:0000256" key="3">
    <source>
        <dbReference type="ARBA" id="ARBA00023002"/>
    </source>
</evidence>
<keyword evidence="4 6" id="KW-0520">NAD</keyword>
<comment type="similarity">
    <text evidence="6">Belongs to the azoreductase type 1 family.</text>
</comment>
<comment type="catalytic activity">
    <reaction evidence="5">
        <text>N,N-dimethyl-1,4-phenylenediamine + anthranilate + 2 NAD(+) = 2-(4-dimethylaminophenyl)diazenylbenzoate + 2 NADH + 2 H(+)</text>
        <dbReference type="Rhea" id="RHEA:55872"/>
        <dbReference type="ChEBI" id="CHEBI:15378"/>
        <dbReference type="ChEBI" id="CHEBI:15783"/>
        <dbReference type="ChEBI" id="CHEBI:16567"/>
        <dbReference type="ChEBI" id="CHEBI:57540"/>
        <dbReference type="ChEBI" id="CHEBI:57945"/>
        <dbReference type="ChEBI" id="CHEBI:71579"/>
        <dbReference type="EC" id="1.7.1.17"/>
    </reaction>
    <physiologicalReaction direction="right-to-left" evidence="5">
        <dbReference type="Rhea" id="RHEA:55874"/>
    </physiologicalReaction>
</comment>
<feature type="binding site" evidence="6">
    <location>
        <begin position="17"/>
        <end position="19"/>
    </location>
    <ligand>
        <name>FMN</name>
        <dbReference type="ChEBI" id="CHEBI:58210"/>
    </ligand>
</feature>
<evidence type="ECO:0000256" key="1">
    <source>
        <dbReference type="ARBA" id="ARBA00022630"/>
    </source>
</evidence>
<gene>
    <name evidence="6" type="primary">azoR</name>
    <name evidence="8" type="ORF">SAMN05444000_11083</name>
</gene>
<dbReference type="GO" id="GO:0016655">
    <property type="term" value="F:oxidoreductase activity, acting on NAD(P)H, quinone or similar compound as acceptor"/>
    <property type="evidence" value="ECO:0007669"/>
    <property type="project" value="InterPro"/>
</dbReference>
<dbReference type="OrthoDB" id="9787136at2"/>
<comment type="catalytic activity">
    <reaction evidence="6">
        <text>2 a quinone + NADH + H(+) = 2 a 1,4-benzosemiquinone + NAD(+)</text>
        <dbReference type="Rhea" id="RHEA:65952"/>
        <dbReference type="ChEBI" id="CHEBI:15378"/>
        <dbReference type="ChEBI" id="CHEBI:57540"/>
        <dbReference type="ChEBI" id="CHEBI:57945"/>
        <dbReference type="ChEBI" id="CHEBI:132124"/>
        <dbReference type="ChEBI" id="CHEBI:134225"/>
    </reaction>
</comment>
<proteinExistence type="inferred from homology"/>
<feature type="domain" description="Flavodoxin-like fold" evidence="7">
    <location>
        <begin position="4"/>
        <end position="172"/>
    </location>
</feature>
<dbReference type="AlphaFoldDB" id="A0A1M6KF58"/>
<dbReference type="EC" id="1.7.1.17" evidence="6"/>
<keyword evidence="1 6" id="KW-0285">Flavoprotein</keyword>
<name>A0A1M6KF58_9RHOB</name>
<accession>A0A1M6KF58</accession>
<dbReference type="GO" id="GO:0016652">
    <property type="term" value="F:oxidoreductase activity, acting on NAD(P)H as acceptor"/>
    <property type="evidence" value="ECO:0007669"/>
    <property type="project" value="UniProtKB-UniRule"/>
</dbReference>
<comment type="function">
    <text evidence="6">Also exhibits azoreductase activity. Catalyzes the reductive cleavage of the azo bond in aromatic azo compounds to the corresponding amines.</text>
</comment>
<dbReference type="GO" id="GO:0009055">
    <property type="term" value="F:electron transfer activity"/>
    <property type="evidence" value="ECO:0007669"/>
    <property type="project" value="UniProtKB-UniRule"/>
</dbReference>
<keyword evidence="9" id="KW-1185">Reference proteome</keyword>
<comment type="function">
    <text evidence="6">Quinone reductase that provides resistance to thiol-specific stress caused by electrophilic quinones.</text>
</comment>
<feature type="binding site" evidence="6">
    <location>
        <begin position="92"/>
        <end position="95"/>
    </location>
    <ligand>
        <name>FMN</name>
        <dbReference type="ChEBI" id="CHEBI:58210"/>
    </ligand>
</feature>
<evidence type="ECO:0000256" key="5">
    <source>
        <dbReference type="ARBA" id="ARBA00048542"/>
    </source>
</evidence>
<comment type="subunit">
    <text evidence="6">Homodimer.</text>
</comment>